<comment type="caution">
    <text evidence="2">The sequence shown here is derived from an EMBL/GenBank/DDBJ whole genome shotgun (WGS) entry which is preliminary data.</text>
</comment>
<feature type="region of interest" description="Disordered" evidence="1">
    <location>
        <begin position="1"/>
        <end position="38"/>
    </location>
</feature>
<evidence type="ECO:0000313" key="2">
    <source>
        <dbReference type="EMBL" id="GMF51779.1"/>
    </source>
</evidence>
<evidence type="ECO:0000313" key="3">
    <source>
        <dbReference type="Proteomes" id="UP001165121"/>
    </source>
</evidence>
<dbReference type="EMBL" id="BSXT01002949">
    <property type="protein sequence ID" value="GMF51779.1"/>
    <property type="molecule type" value="Genomic_DNA"/>
</dbReference>
<proteinExistence type="predicted"/>
<keyword evidence="3" id="KW-1185">Reference proteome</keyword>
<dbReference type="Proteomes" id="UP001165121">
    <property type="component" value="Unassembled WGS sequence"/>
</dbReference>
<organism evidence="2 3">
    <name type="scientific">Phytophthora fragariaefolia</name>
    <dbReference type="NCBI Taxonomy" id="1490495"/>
    <lineage>
        <taxon>Eukaryota</taxon>
        <taxon>Sar</taxon>
        <taxon>Stramenopiles</taxon>
        <taxon>Oomycota</taxon>
        <taxon>Peronosporomycetes</taxon>
        <taxon>Peronosporales</taxon>
        <taxon>Peronosporaceae</taxon>
        <taxon>Phytophthora</taxon>
    </lineage>
</organism>
<feature type="compositionally biased region" description="Basic and acidic residues" evidence="1">
    <location>
        <begin position="99"/>
        <end position="113"/>
    </location>
</feature>
<protein>
    <submittedName>
        <fullName evidence="2">Unnamed protein product</fullName>
    </submittedName>
</protein>
<evidence type="ECO:0000256" key="1">
    <source>
        <dbReference type="SAM" id="MobiDB-lite"/>
    </source>
</evidence>
<feature type="region of interest" description="Disordered" evidence="1">
    <location>
        <begin position="82"/>
        <end position="113"/>
    </location>
</feature>
<name>A0A9W7D1D1_9STRA</name>
<accession>A0A9W7D1D1</accession>
<dbReference type="AlphaFoldDB" id="A0A9W7D1D1"/>
<reference evidence="2" key="1">
    <citation type="submission" date="2023-04" db="EMBL/GenBank/DDBJ databases">
        <title>Phytophthora fragariaefolia NBRC 109709.</title>
        <authorList>
            <person name="Ichikawa N."/>
            <person name="Sato H."/>
            <person name="Tonouchi N."/>
        </authorList>
    </citation>
    <scope>NUCLEOTIDE SEQUENCE</scope>
    <source>
        <strain evidence="2">NBRC 109709</strain>
    </source>
</reference>
<gene>
    <name evidence="2" type="ORF">Pfra01_002104900</name>
</gene>
<sequence>MTDMRSRASHGTAAWQASISARRAAPITQPPPVPRSSVHSTFRLVPHLRDTLNDIVKANSDNALPKVNTRAGHEKAAQDRVGFANATQPPRIPLPTKGKTGEQTDQGHDRLNMEDFTLNVQANS</sequence>